<dbReference type="Pfam" id="PF13409">
    <property type="entry name" value="GST_N_2"/>
    <property type="match status" value="1"/>
</dbReference>
<dbReference type="PANTHER" id="PTHR42673:SF21">
    <property type="entry name" value="GLUTATHIONE S-TRANSFERASE YFCF"/>
    <property type="match status" value="1"/>
</dbReference>
<dbReference type="SFLD" id="SFLDG00358">
    <property type="entry name" value="Main_(cytGST)"/>
    <property type="match status" value="1"/>
</dbReference>
<dbReference type="Gene3D" id="3.40.30.10">
    <property type="entry name" value="Glutaredoxin"/>
    <property type="match status" value="1"/>
</dbReference>
<dbReference type="CDD" id="cd03195">
    <property type="entry name" value="GST_C_4"/>
    <property type="match status" value="1"/>
</dbReference>
<evidence type="ECO:0000259" key="1">
    <source>
        <dbReference type="PROSITE" id="PS50404"/>
    </source>
</evidence>
<dbReference type="GO" id="GO:0006749">
    <property type="term" value="P:glutathione metabolic process"/>
    <property type="evidence" value="ECO:0007669"/>
    <property type="project" value="TreeGrafter"/>
</dbReference>
<organism evidence="2 3">
    <name type="scientific">Erwinia piriflorinigrans CFBP 5888</name>
    <dbReference type="NCBI Taxonomy" id="1161919"/>
    <lineage>
        <taxon>Bacteria</taxon>
        <taxon>Pseudomonadati</taxon>
        <taxon>Pseudomonadota</taxon>
        <taxon>Gammaproteobacteria</taxon>
        <taxon>Enterobacterales</taxon>
        <taxon>Erwiniaceae</taxon>
        <taxon>Erwinia</taxon>
    </lineage>
</organism>
<keyword evidence="2" id="KW-0808">Transferase</keyword>
<protein>
    <submittedName>
        <fullName evidence="2">Glutathione S-transferase zeta-class 1 AtGSTZ1</fullName>
        <ecNumber evidence="2">2.5.1.18</ecNumber>
    </submittedName>
</protein>
<sequence>MRYPPIVLWSDAHFFSPYVMSVYVALSEKGLPFTMKSVDLTKAEHRQQAYAKVSLTRRVPTLAVDNFLLSESSAMAEYLEDRFPAPDYERLYPRDIEKRARAREIQAWLRSDFIPIRQQRPTEVLFADGRFAPLDEAARRDVARLIEAVDRLLPAEQQNLFGEWSIADTDLAVMLNRLALHGDPLPQRLVDYAHFQWQRASVQRWLAESLRVDRE</sequence>
<dbReference type="SUPFAM" id="SSF47616">
    <property type="entry name" value="GST C-terminal domain-like"/>
    <property type="match status" value="1"/>
</dbReference>
<keyword evidence="3" id="KW-1185">Reference proteome</keyword>
<dbReference type="InterPro" id="IPR036282">
    <property type="entry name" value="Glutathione-S-Trfase_C_sf"/>
</dbReference>
<dbReference type="PANTHER" id="PTHR42673">
    <property type="entry name" value="MALEYLACETOACETATE ISOMERASE"/>
    <property type="match status" value="1"/>
</dbReference>
<dbReference type="SFLD" id="SFLDS00019">
    <property type="entry name" value="Glutathione_Transferase_(cytos"/>
    <property type="match status" value="1"/>
</dbReference>
<dbReference type="InterPro" id="IPR040079">
    <property type="entry name" value="Glutathione_S-Trfase"/>
</dbReference>
<name>V5ZA70_9GAMM</name>
<reference evidence="2 3" key="1">
    <citation type="journal article" date="2013" name="Syst. Appl. Microbiol.">
        <title>Phylogenetic position and virulence apparatus of the pear flower necrosis pathogen Erwinia piriflorinigrans CFBP 5888T as assessed by comparative genomics.</title>
        <authorList>
            <person name="Smits T.H."/>
            <person name="Rezzonico F."/>
            <person name="Lopez M.M."/>
            <person name="Blom J."/>
            <person name="Goesmann A."/>
            <person name="Frey J.E."/>
            <person name="Duffy B."/>
        </authorList>
    </citation>
    <scope>NUCLEOTIDE SEQUENCE [LARGE SCALE GENOMIC DNA]</scope>
    <source>
        <strain evidence="3">CFBP5888</strain>
    </source>
</reference>
<dbReference type="NCBIfam" id="NF011693">
    <property type="entry name" value="PRK15113.1"/>
    <property type="match status" value="1"/>
</dbReference>
<dbReference type="Pfam" id="PF14834">
    <property type="entry name" value="GST_C_4"/>
    <property type="match status" value="1"/>
</dbReference>
<comment type="caution">
    <text evidence="2">The sequence shown here is derived from an EMBL/GenBank/DDBJ whole genome shotgun (WGS) entry which is preliminary data.</text>
</comment>
<dbReference type="EMBL" id="CAHS01000015">
    <property type="protein sequence ID" value="CCG87848.1"/>
    <property type="molecule type" value="Genomic_DNA"/>
</dbReference>
<dbReference type="OrthoDB" id="8857552at2"/>
<gene>
    <name evidence="2" type="primary">yfcF</name>
    <name evidence="2" type="ORF">EPIR_2485</name>
</gene>
<dbReference type="GO" id="GO:0006559">
    <property type="term" value="P:L-phenylalanine catabolic process"/>
    <property type="evidence" value="ECO:0007669"/>
    <property type="project" value="TreeGrafter"/>
</dbReference>
<dbReference type="RefSeq" id="WP_023655629.1">
    <property type="nucleotide sequence ID" value="NZ_CAHS01000015.1"/>
</dbReference>
<dbReference type="InterPro" id="IPR004045">
    <property type="entry name" value="Glutathione_S-Trfase_N"/>
</dbReference>
<dbReference type="PROSITE" id="PS50404">
    <property type="entry name" value="GST_NTER"/>
    <property type="match status" value="1"/>
</dbReference>
<dbReference type="Proteomes" id="UP000018217">
    <property type="component" value="Unassembled WGS sequence"/>
</dbReference>
<dbReference type="GO" id="GO:0016034">
    <property type="term" value="F:maleylacetoacetate isomerase activity"/>
    <property type="evidence" value="ECO:0007669"/>
    <property type="project" value="TreeGrafter"/>
</dbReference>
<evidence type="ECO:0000313" key="3">
    <source>
        <dbReference type="Proteomes" id="UP000018217"/>
    </source>
</evidence>
<evidence type="ECO:0000313" key="2">
    <source>
        <dbReference type="EMBL" id="CCG87848.1"/>
    </source>
</evidence>
<feature type="domain" description="GST N-terminal" evidence="1">
    <location>
        <begin position="6"/>
        <end position="87"/>
    </location>
</feature>
<dbReference type="EC" id="2.5.1.18" evidence="2"/>
<dbReference type="CDD" id="cd00570">
    <property type="entry name" value="GST_N_family"/>
    <property type="match status" value="1"/>
</dbReference>
<dbReference type="InterPro" id="IPR034338">
    <property type="entry name" value="GST_4_C"/>
</dbReference>
<dbReference type="SUPFAM" id="SSF52833">
    <property type="entry name" value="Thioredoxin-like"/>
    <property type="match status" value="1"/>
</dbReference>
<accession>V5ZA70</accession>
<dbReference type="GO" id="GO:0004364">
    <property type="term" value="F:glutathione transferase activity"/>
    <property type="evidence" value="ECO:0007669"/>
    <property type="project" value="UniProtKB-EC"/>
</dbReference>
<dbReference type="STRING" id="1161919.EPIR_2485"/>
<dbReference type="Gene3D" id="1.20.1050.10">
    <property type="match status" value="1"/>
</dbReference>
<dbReference type="AlphaFoldDB" id="V5ZA70"/>
<dbReference type="InterPro" id="IPR036249">
    <property type="entry name" value="Thioredoxin-like_sf"/>
</dbReference>
<proteinExistence type="predicted"/>